<dbReference type="RefSeq" id="XP_001438818.1">
    <property type="nucleotide sequence ID" value="XM_001438781.1"/>
</dbReference>
<feature type="coiled-coil region" evidence="1">
    <location>
        <begin position="33"/>
        <end position="67"/>
    </location>
</feature>
<protein>
    <submittedName>
        <fullName evidence="2">Uncharacterized protein</fullName>
    </submittedName>
</protein>
<name>A0CKV4_PARTE</name>
<keyword evidence="3" id="KW-1185">Reference proteome</keyword>
<dbReference type="KEGG" id="ptm:GSPATT00007968001"/>
<organism evidence="2 3">
    <name type="scientific">Paramecium tetraurelia</name>
    <dbReference type="NCBI Taxonomy" id="5888"/>
    <lineage>
        <taxon>Eukaryota</taxon>
        <taxon>Sar</taxon>
        <taxon>Alveolata</taxon>
        <taxon>Ciliophora</taxon>
        <taxon>Intramacronucleata</taxon>
        <taxon>Oligohymenophorea</taxon>
        <taxon>Peniculida</taxon>
        <taxon>Parameciidae</taxon>
        <taxon>Paramecium</taxon>
    </lineage>
</organism>
<keyword evidence="1" id="KW-0175">Coiled coil</keyword>
<sequence length="100" mass="11997">MIDQEKKQIVLKIEQTHMEKELKQDIETNYRQTDDFKRQISELNDNNSLLEQKLTDHEAELSLAKQSHYSYLKTLSIKKSVHWQGNVKINQKNWLKQKTL</sequence>
<dbReference type="HOGENOM" id="CLU_2311594_0_0_1"/>
<reference evidence="2 3" key="1">
    <citation type="journal article" date="2006" name="Nature">
        <title>Global trends of whole-genome duplications revealed by the ciliate Paramecium tetraurelia.</title>
        <authorList>
            <consortium name="Genoscope"/>
            <person name="Aury J.-M."/>
            <person name="Jaillon O."/>
            <person name="Duret L."/>
            <person name="Noel B."/>
            <person name="Jubin C."/>
            <person name="Porcel B.M."/>
            <person name="Segurens B."/>
            <person name="Daubin V."/>
            <person name="Anthouard V."/>
            <person name="Aiach N."/>
            <person name="Arnaiz O."/>
            <person name="Billaut A."/>
            <person name="Beisson J."/>
            <person name="Blanc I."/>
            <person name="Bouhouche K."/>
            <person name="Camara F."/>
            <person name="Duharcourt S."/>
            <person name="Guigo R."/>
            <person name="Gogendeau D."/>
            <person name="Katinka M."/>
            <person name="Keller A.-M."/>
            <person name="Kissmehl R."/>
            <person name="Klotz C."/>
            <person name="Koll F."/>
            <person name="Le Moue A."/>
            <person name="Lepere C."/>
            <person name="Malinsky S."/>
            <person name="Nowacki M."/>
            <person name="Nowak J.K."/>
            <person name="Plattner H."/>
            <person name="Poulain J."/>
            <person name="Ruiz F."/>
            <person name="Serrano V."/>
            <person name="Zagulski M."/>
            <person name="Dessen P."/>
            <person name="Betermier M."/>
            <person name="Weissenbach J."/>
            <person name="Scarpelli C."/>
            <person name="Schachter V."/>
            <person name="Sperling L."/>
            <person name="Meyer E."/>
            <person name="Cohen J."/>
            <person name="Wincker P."/>
        </authorList>
    </citation>
    <scope>NUCLEOTIDE SEQUENCE [LARGE SCALE GENOMIC DNA]</scope>
    <source>
        <strain evidence="2 3">Stock d4-2</strain>
    </source>
</reference>
<evidence type="ECO:0000313" key="3">
    <source>
        <dbReference type="Proteomes" id="UP000000600"/>
    </source>
</evidence>
<dbReference type="AlphaFoldDB" id="A0CKV4"/>
<dbReference type="GeneID" id="5024603"/>
<proteinExistence type="predicted"/>
<evidence type="ECO:0000313" key="2">
    <source>
        <dbReference type="EMBL" id="CAK71421.1"/>
    </source>
</evidence>
<dbReference type="InParanoid" id="A0CKV4"/>
<accession>A0CKV4</accession>
<evidence type="ECO:0000256" key="1">
    <source>
        <dbReference type="SAM" id="Coils"/>
    </source>
</evidence>
<dbReference type="Proteomes" id="UP000000600">
    <property type="component" value="Unassembled WGS sequence"/>
</dbReference>
<gene>
    <name evidence="2" type="ORF">GSPATT00007968001</name>
</gene>
<dbReference type="EMBL" id="CT868097">
    <property type="protein sequence ID" value="CAK71421.1"/>
    <property type="molecule type" value="Genomic_DNA"/>
</dbReference>
<dbReference type="OrthoDB" id="551053at2759"/>